<organism evidence="2 3">
    <name type="scientific">Armillaria ostoyae</name>
    <name type="common">Armillaria root rot fungus</name>
    <dbReference type="NCBI Taxonomy" id="47428"/>
    <lineage>
        <taxon>Eukaryota</taxon>
        <taxon>Fungi</taxon>
        <taxon>Dikarya</taxon>
        <taxon>Basidiomycota</taxon>
        <taxon>Agaricomycotina</taxon>
        <taxon>Agaricomycetes</taxon>
        <taxon>Agaricomycetidae</taxon>
        <taxon>Agaricales</taxon>
        <taxon>Marasmiineae</taxon>
        <taxon>Physalacriaceae</taxon>
        <taxon>Armillaria</taxon>
    </lineage>
</organism>
<dbReference type="SUPFAM" id="SSF81383">
    <property type="entry name" value="F-box domain"/>
    <property type="match status" value="1"/>
</dbReference>
<evidence type="ECO:0000313" key="3">
    <source>
        <dbReference type="Proteomes" id="UP000219338"/>
    </source>
</evidence>
<protein>
    <recommendedName>
        <fullName evidence="1">F-box domain-containing protein</fullName>
    </recommendedName>
</protein>
<gene>
    <name evidence="2" type="ORF">ARMOST_06715</name>
</gene>
<keyword evidence="3" id="KW-1185">Reference proteome</keyword>
<feature type="domain" description="F-box" evidence="1">
    <location>
        <begin position="29"/>
        <end position="67"/>
    </location>
</feature>
<dbReference type="AlphaFoldDB" id="A0A284R3R4"/>
<dbReference type="STRING" id="47428.A0A284R3R4"/>
<dbReference type="OrthoDB" id="5354526at2759"/>
<dbReference type="Pfam" id="PF12937">
    <property type="entry name" value="F-box-like"/>
    <property type="match status" value="1"/>
</dbReference>
<dbReference type="SUPFAM" id="SSF52047">
    <property type="entry name" value="RNI-like"/>
    <property type="match status" value="1"/>
</dbReference>
<reference evidence="3" key="1">
    <citation type="journal article" date="2017" name="Nat. Ecol. Evol.">
        <title>Genome expansion and lineage-specific genetic innovations in the forest pathogenic fungi Armillaria.</title>
        <authorList>
            <person name="Sipos G."/>
            <person name="Prasanna A.N."/>
            <person name="Walter M.C."/>
            <person name="O'Connor E."/>
            <person name="Balint B."/>
            <person name="Krizsan K."/>
            <person name="Kiss B."/>
            <person name="Hess J."/>
            <person name="Varga T."/>
            <person name="Slot J."/>
            <person name="Riley R."/>
            <person name="Boka B."/>
            <person name="Rigling D."/>
            <person name="Barry K."/>
            <person name="Lee J."/>
            <person name="Mihaltcheva S."/>
            <person name="LaButti K."/>
            <person name="Lipzen A."/>
            <person name="Waldron R."/>
            <person name="Moloney N.M."/>
            <person name="Sperisen C."/>
            <person name="Kredics L."/>
            <person name="Vagvoelgyi C."/>
            <person name="Patrignani A."/>
            <person name="Fitzpatrick D."/>
            <person name="Nagy I."/>
            <person name="Doyle S."/>
            <person name="Anderson J.B."/>
            <person name="Grigoriev I.V."/>
            <person name="Gueldener U."/>
            <person name="Muensterkoetter M."/>
            <person name="Nagy L.G."/>
        </authorList>
    </citation>
    <scope>NUCLEOTIDE SEQUENCE [LARGE SCALE GENOMIC DNA]</scope>
    <source>
        <strain evidence="3">C18/9</strain>
    </source>
</reference>
<name>A0A284R3R4_ARMOS</name>
<dbReference type="InterPro" id="IPR036047">
    <property type="entry name" value="F-box-like_dom_sf"/>
</dbReference>
<dbReference type="Proteomes" id="UP000219338">
    <property type="component" value="Unassembled WGS sequence"/>
</dbReference>
<dbReference type="OMA" id="VIPWNRY"/>
<evidence type="ECO:0000259" key="1">
    <source>
        <dbReference type="Pfam" id="PF12937"/>
    </source>
</evidence>
<dbReference type="InterPro" id="IPR001810">
    <property type="entry name" value="F-box_dom"/>
</dbReference>
<proteinExistence type="predicted"/>
<dbReference type="EMBL" id="FUEG01000004">
    <property type="protein sequence ID" value="SJL03361.1"/>
    <property type="molecule type" value="Genomic_DNA"/>
</dbReference>
<accession>A0A284R3R4</accession>
<sequence>MLSTITKASKMPMSKTEMIAHMSTKLSNEYWMLIFEQLDTHDLFNVICTCRKFYGLALRALYRNLLFMDFSYFQQNASFWEGREDNMIEVPRALVLCALKRGKIDPFSPPCYGRVSYDVLNRITGYPSLQKVEICASSLSPNTFYSTILQLPHLTRLSLVDNIFDVLSMTSPDDELILTQLAALPLTHLTLLGNVAVGPRRHERTRYHFLHLATAKTLRVLRIDWDVESSVFLAKRTLGYDAEPFDMPGGLETVELCIKSGTSSPPAASPNINLLHTFLRQSGQHIKTMKVIGQLDVRFKVTSGVLPKLEEFGGNPWATVAFLHSSRPIKHLHVCDIDQQTSNSALIPLLSAIAKEKPDLETLDLFVTTWDLEIMHAIKHLFRDLRDLRIKYQRGGPSENTVVGLASHFFDRFANLSTVHVYKIQWWPQTHTRRYKWYNRRLLMPSPPPRTRVPAAPPPEVIQNPVGLVQPWNRECRMLKEVQFDSKNVLRRVSDGDPWAKRQVQRKCLGWDDLEIDAEYLYEQREHFEWQLLDFAETFTAADLVVLSI</sequence>
<evidence type="ECO:0000313" key="2">
    <source>
        <dbReference type="EMBL" id="SJL03361.1"/>
    </source>
</evidence>